<dbReference type="Pfam" id="PF03551">
    <property type="entry name" value="PadR"/>
    <property type="match status" value="1"/>
</dbReference>
<gene>
    <name evidence="2" type="ORF">LZ518_07705</name>
</gene>
<reference evidence="2" key="1">
    <citation type="submission" date="2022-05" db="EMBL/GenBank/DDBJ databases">
        <authorList>
            <person name="Jo J.-H."/>
            <person name="Im W.-T."/>
        </authorList>
    </citation>
    <scope>NUCLEOTIDE SEQUENCE</scope>
    <source>
        <strain evidence="2">RB56-2</strain>
    </source>
</reference>
<dbReference type="PANTHER" id="PTHR43252:SF7">
    <property type="entry name" value="TRANSCRIPTIONAL REGULATOR YQJI"/>
    <property type="match status" value="1"/>
</dbReference>
<dbReference type="InterPro" id="IPR036390">
    <property type="entry name" value="WH_DNA-bd_sf"/>
</dbReference>
<protein>
    <submittedName>
        <fullName evidence="2">PadR family transcriptional regulator</fullName>
    </submittedName>
</protein>
<comment type="caution">
    <text evidence="2">The sequence shown here is derived from an EMBL/GenBank/DDBJ whole genome shotgun (WGS) entry which is preliminary data.</text>
</comment>
<name>A0ABT0SA57_9SPHN</name>
<dbReference type="EMBL" id="JAMGBB010000001">
    <property type="protein sequence ID" value="MCL6741014.1"/>
    <property type="molecule type" value="Genomic_DNA"/>
</dbReference>
<dbReference type="Proteomes" id="UP001165383">
    <property type="component" value="Unassembled WGS sequence"/>
</dbReference>
<dbReference type="RefSeq" id="WP_249915422.1">
    <property type="nucleotide sequence ID" value="NZ_JAMGBB010000001.1"/>
</dbReference>
<proteinExistence type="predicted"/>
<dbReference type="PANTHER" id="PTHR43252">
    <property type="entry name" value="TRANSCRIPTIONAL REGULATOR YQJI"/>
    <property type="match status" value="1"/>
</dbReference>
<sequence>MHFHYDCDDAGRHIRRAMSKSRSFRFGPFDFDFDFDNGGGRGSWGGGRRGRAGKRMFEGGELRLVLLKLIADQPRHGYELIKAIEEMTGGDYAPSPGIVYPTLTMLEDMGLIAETKSKNTKKVYEVTSDGRAHLDENSDEVDELIERLEGHGHHRRRGHRPEIGRAIGNLMTALRNRIAHEGWNEDLLEEVVDILDEAAQRIERVKDAKPEDPDDD</sequence>
<dbReference type="InterPro" id="IPR005149">
    <property type="entry name" value="Tscrpt_reg_PadR_N"/>
</dbReference>
<dbReference type="SUPFAM" id="SSF46785">
    <property type="entry name" value="Winged helix' DNA-binding domain"/>
    <property type="match status" value="1"/>
</dbReference>
<dbReference type="Gene3D" id="1.10.10.10">
    <property type="entry name" value="Winged helix-like DNA-binding domain superfamily/Winged helix DNA-binding domain"/>
    <property type="match status" value="1"/>
</dbReference>
<keyword evidence="3" id="KW-1185">Reference proteome</keyword>
<organism evidence="2 3">
    <name type="scientific">Sphingomonas brevis</name>
    <dbReference type="NCBI Taxonomy" id="2908206"/>
    <lineage>
        <taxon>Bacteria</taxon>
        <taxon>Pseudomonadati</taxon>
        <taxon>Pseudomonadota</taxon>
        <taxon>Alphaproteobacteria</taxon>
        <taxon>Sphingomonadales</taxon>
        <taxon>Sphingomonadaceae</taxon>
        <taxon>Sphingomonas</taxon>
    </lineage>
</organism>
<evidence type="ECO:0000313" key="2">
    <source>
        <dbReference type="EMBL" id="MCL6741014.1"/>
    </source>
</evidence>
<accession>A0ABT0SA57</accession>
<feature type="domain" description="Transcription regulator PadR N-terminal" evidence="1">
    <location>
        <begin position="66"/>
        <end position="135"/>
    </location>
</feature>
<dbReference type="InterPro" id="IPR036388">
    <property type="entry name" value="WH-like_DNA-bd_sf"/>
</dbReference>
<evidence type="ECO:0000313" key="3">
    <source>
        <dbReference type="Proteomes" id="UP001165383"/>
    </source>
</evidence>
<evidence type="ECO:0000259" key="1">
    <source>
        <dbReference type="Pfam" id="PF03551"/>
    </source>
</evidence>